<dbReference type="Proteomes" id="UP000321392">
    <property type="component" value="Unassembled WGS sequence"/>
</dbReference>
<reference evidence="1 3" key="2">
    <citation type="submission" date="2018-07" db="EMBL/GenBank/DDBJ databases">
        <title>Genomic Encyclopedia of Type Strains, Phase IV (KMG-IV): sequencing the most valuable type-strain genomes for metagenomic binning, comparative biology and taxonomic classification.</title>
        <authorList>
            <person name="Goeker M."/>
        </authorList>
    </citation>
    <scope>NUCLEOTIDE SEQUENCE [LARGE SCALE GENOMIC DNA]</scope>
    <source>
        <strain evidence="1 3">DSM 19728</strain>
    </source>
</reference>
<dbReference type="EMBL" id="VLKX01000001">
    <property type="protein sequence ID" value="TWI51879.1"/>
    <property type="molecule type" value="Genomic_DNA"/>
</dbReference>
<evidence type="ECO:0000313" key="2">
    <source>
        <dbReference type="EMBL" id="TWI51879.1"/>
    </source>
</evidence>
<evidence type="ECO:0000313" key="4">
    <source>
        <dbReference type="Proteomes" id="UP000321392"/>
    </source>
</evidence>
<name>A0A562Q560_9FLAO</name>
<dbReference type="OrthoDB" id="1376017at2"/>
<evidence type="ECO:0000313" key="3">
    <source>
        <dbReference type="Proteomes" id="UP000254518"/>
    </source>
</evidence>
<reference evidence="2 4" key="1">
    <citation type="journal article" date="2015" name="Stand. Genomic Sci.">
        <title>Genomic Encyclopedia of Bacterial and Archaeal Type Strains, Phase III: the genomes of soil and plant-associated and newly described type strains.</title>
        <authorList>
            <person name="Whitman W.B."/>
            <person name="Woyke T."/>
            <person name="Klenk H.P."/>
            <person name="Zhou Y."/>
            <person name="Lilburn T.G."/>
            <person name="Beck B.J."/>
            <person name="De Vos P."/>
            <person name="Vandamme P."/>
            <person name="Eisen J.A."/>
            <person name="Garrity G."/>
            <person name="Hugenholtz P."/>
            <person name="Kyrpides N.C."/>
        </authorList>
    </citation>
    <scope>NUCLEOTIDE SEQUENCE [LARGE SCALE GENOMIC DNA]</scope>
    <source>
        <strain evidence="2 4">CGMCC 1.5380</strain>
    </source>
</reference>
<dbReference type="AlphaFoldDB" id="A0A562Q560"/>
<organism evidence="2 4">
    <name type="scientific">Flavobacterium glaciei</name>
    <dbReference type="NCBI Taxonomy" id="386300"/>
    <lineage>
        <taxon>Bacteria</taxon>
        <taxon>Pseudomonadati</taxon>
        <taxon>Bacteroidota</taxon>
        <taxon>Flavobacteriia</taxon>
        <taxon>Flavobacteriales</taxon>
        <taxon>Flavobacteriaceae</taxon>
        <taxon>Flavobacterium</taxon>
    </lineage>
</organism>
<dbReference type="Proteomes" id="UP000254518">
    <property type="component" value="Unassembled WGS sequence"/>
</dbReference>
<proteinExistence type="predicted"/>
<accession>A0A562Q560</accession>
<gene>
    <name evidence="1" type="ORF">DFR66_1016</name>
    <name evidence="2" type="ORF">IQ02_00006</name>
</gene>
<dbReference type="EMBL" id="QQBA01000001">
    <property type="protein sequence ID" value="RDI58090.1"/>
    <property type="molecule type" value="Genomic_DNA"/>
</dbReference>
<evidence type="ECO:0000313" key="1">
    <source>
        <dbReference type="EMBL" id="RDI58090.1"/>
    </source>
</evidence>
<reference evidence="2" key="3">
    <citation type="submission" date="2019-07" db="EMBL/GenBank/DDBJ databases">
        <authorList>
            <person name="Whitman W."/>
            <person name="Huntemann M."/>
            <person name="Clum A."/>
            <person name="Pillay M."/>
            <person name="Palaniappan K."/>
            <person name="Varghese N."/>
            <person name="Mikhailova N."/>
            <person name="Stamatis D."/>
            <person name="Reddy T."/>
            <person name="Daum C."/>
            <person name="Shapiro N."/>
            <person name="Ivanova N."/>
            <person name="Kyrpides N."/>
            <person name="Woyke T."/>
        </authorList>
    </citation>
    <scope>NUCLEOTIDE SEQUENCE</scope>
    <source>
        <strain evidence="2">CGMCC 1.5380</strain>
    </source>
</reference>
<comment type="caution">
    <text evidence="2">The sequence shown here is derived from an EMBL/GenBank/DDBJ whole genome shotgun (WGS) entry which is preliminary data.</text>
</comment>
<sequence length="101" mass="12003">MKKSETNTFQNVQEKNKEEIILDKWDKKIKEYNNYVKEYLLHYKKSLKGNSVSLSKYPYLKVKSEVLSEKLNKGVKKELLTKKQINKVFKIREKIVNACCS</sequence>
<protein>
    <submittedName>
        <fullName evidence="2">Uncharacterized protein</fullName>
    </submittedName>
</protein>
<keyword evidence="3" id="KW-1185">Reference proteome</keyword>
<dbReference type="RefSeq" id="WP_114752839.1">
    <property type="nucleotide sequence ID" value="NZ_QQBA01000001.1"/>
</dbReference>